<dbReference type="Pfam" id="PF12728">
    <property type="entry name" value="HTH_17"/>
    <property type="match status" value="1"/>
</dbReference>
<protein>
    <recommendedName>
        <fullName evidence="1">Helix-turn-helix domain-containing protein</fullName>
    </recommendedName>
</protein>
<evidence type="ECO:0000313" key="2">
    <source>
        <dbReference type="EMBL" id="AGH13986.1"/>
    </source>
</evidence>
<organism evidence="2">
    <name type="scientific">Prevotella sp. Sc00028</name>
    <dbReference type="NCBI Taxonomy" id="1231728"/>
    <lineage>
        <taxon>Bacteria</taxon>
        <taxon>Pseudomonadati</taxon>
        <taxon>Bacteroidota</taxon>
        <taxon>Bacteroidia</taxon>
        <taxon>Bacteroidales</taxon>
        <taxon>Prevotellaceae</taxon>
        <taxon>Prevotella</taxon>
    </lineage>
</organism>
<feature type="domain" description="Helix-turn-helix" evidence="1">
    <location>
        <begin position="83"/>
        <end position="126"/>
    </location>
</feature>
<dbReference type="AlphaFoldDB" id="W5QSN4"/>
<dbReference type="EMBL" id="JX424620">
    <property type="protein sequence ID" value="AGH13986.1"/>
    <property type="molecule type" value="Genomic_DNA"/>
</dbReference>
<proteinExistence type="predicted"/>
<evidence type="ECO:0000259" key="1">
    <source>
        <dbReference type="Pfam" id="PF12728"/>
    </source>
</evidence>
<reference evidence="2" key="1">
    <citation type="journal article" date="2014" name="J. Ind. Microbiol. Biotechnol.">
        <title>Analysis of the bovine rumen microbiome reveals a diversity of Sus-like polysaccharide utilization loci from the bacterial phylum Bacteroidetes.</title>
        <authorList>
            <person name="Rosewarne C.P."/>
            <person name="Pope P.B."/>
            <person name="Cheung J.L."/>
            <person name="Morrison M."/>
        </authorList>
    </citation>
    <scope>NUCLEOTIDE SEQUENCE</scope>
    <source>
        <strain evidence="2">Sc00028</strain>
    </source>
</reference>
<name>W5QSN4_9BACT</name>
<sequence length="129" mass="14618">MRTDNLIEKSTMTSGVADNNSALFADLYANRLVSQIKNSGDRIDLTFTGEGALAFARALVKYVDEREPRVVQQEEEDSLMPKQEVMSKLGVTHATLWNWANKNYLVPVKVGRKVFYHKADIDHLCESKK</sequence>
<dbReference type="InterPro" id="IPR009061">
    <property type="entry name" value="DNA-bd_dom_put_sf"/>
</dbReference>
<dbReference type="InterPro" id="IPR041657">
    <property type="entry name" value="HTH_17"/>
</dbReference>
<dbReference type="SUPFAM" id="SSF46955">
    <property type="entry name" value="Putative DNA-binding domain"/>
    <property type="match status" value="1"/>
</dbReference>
<accession>W5QSN4</accession>